<feature type="transmembrane region" description="Helical" evidence="9">
    <location>
        <begin position="56"/>
        <end position="75"/>
    </location>
</feature>
<dbReference type="GO" id="GO:0022857">
    <property type="term" value="F:transmembrane transporter activity"/>
    <property type="evidence" value="ECO:0007669"/>
    <property type="project" value="UniProtKB-UniRule"/>
</dbReference>
<feature type="transmembrane region" description="Helical" evidence="9">
    <location>
        <begin position="96"/>
        <end position="116"/>
    </location>
</feature>
<evidence type="ECO:0000256" key="6">
    <source>
        <dbReference type="ARBA" id="ARBA00022989"/>
    </source>
</evidence>
<keyword evidence="6 9" id="KW-1133">Transmembrane helix</keyword>
<evidence type="ECO:0000259" key="10">
    <source>
        <dbReference type="Pfam" id="PF04290"/>
    </source>
</evidence>
<organism evidence="11 12">
    <name type="scientific">Futiania mangrovi</name>
    <dbReference type="NCBI Taxonomy" id="2959716"/>
    <lineage>
        <taxon>Bacteria</taxon>
        <taxon>Pseudomonadati</taxon>
        <taxon>Pseudomonadota</taxon>
        <taxon>Alphaproteobacteria</taxon>
        <taxon>Futianiales</taxon>
        <taxon>Futianiaceae</taxon>
        <taxon>Futiania</taxon>
    </lineage>
</organism>
<evidence type="ECO:0000256" key="5">
    <source>
        <dbReference type="ARBA" id="ARBA00022692"/>
    </source>
</evidence>
<dbReference type="InterPro" id="IPR007387">
    <property type="entry name" value="TRAP_DctQ"/>
</dbReference>
<evidence type="ECO:0000256" key="9">
    <source>
        <dbReference type="RuleBase" id="RU369079"/>
    </source>
</evidence>
<dbReference type="AlphaFoldDB" id="A0A9J6PI44"/>
<evidence type="ECO:0000256" key="7">
    <source>
        <dbReference type="ARBA" id="ARBA00023136"/>
    </source>
</evidence>
<accession>A0A9J6PI44</accession>
<keyword evidence="2 9" id="KW-0813">Transport</keyword>
<feature type="domain" description="Tripartite ATP-independent periplasmic transporters DctQ component" evidence="10">
    <location>
        <begin position="30"/>
        <end position="163"/>
    </location>
</feature>
<keyword evidence="4 9" id="KW-0997">Cell inner membrane</keyword>
<feature type="transmembrane region" description="Helical" evidence="9">
    <location>
        <begin position="12"/>
        <end position="36"/>
    </location>
</feature>
<dbReference type="InterPro" id="IPR055348">
    <property type="entry name" value="DctQ"/>
</dbReference>
<evidence type="ECO:0000256" key="1">
    <source>
        <dbReference type="ARBA" id="ARBA00004429"/>
    </source>
</evidence>
<protein>
    <recommendedName>
        <fullName evidence="9">TRAP transporter small permease protein</fullName>
    </recommendedName>
</protein>
<name>A0A9J6PI44_9PROT</name>
<keyword evidence="7 9" id="KW-0472">Membrane</keyword>
<comment type="function">
    <text evidence="9">Part of the tripartite ATP-independent periplasmic (TRAP) transport system.</text>
</comment>
<evidence type="ECO:0000313" key="12">
    <source>
        <dbReference type="Proteomes" id="UP001055804"/>
    </source>
</evidence>
<keyword evidence="12" id="KW-1185">Reference proteome</keyword>
<proteinExistence type="inferred from homology"/>
<evidence type="ECO:0000256" key="4">
    <source>
        <dbReference type="ARBA" id="ARBA00022519"/>
    </source>
</evidence>
<comment type="subunit">
    <text evidence="9">The complex comprises the extracytoplasmic solute receptor protein and the two transmembrane proteins.</text>
</comment>
<evidence type="ECO:0000313" key="11">
    <source>
        <dbReference type="EMBL" id="MCP1335754.1"/>
    </source>
</evidence>
<dbReference type="PANTHER" id="PTHR35011">
    <property type="entry name" value="2,3-DIKETO-L-GULONATE TRAP TRANSPORTER SMALL PERMEASE PROTEIN YIAM"/>
    <property type="match status" value="1"/>
</dbReference>
<reference evidence="11" key="1">
    <citation type="submission" date="2022-06" db="EMBL/GenBank/DDBJ databases">
        <title>Isolation and Genomics of Futiania mangrovii gen. nov., sp. nov., a Rare and Metabolically-versatile member in the Class Alphaproteobacteria.</title>
        <authorList>
            <person name="Liu L."/>
            <person name="Huang W.-C."/>
            <person name="Pan J."/>
            <person name="Li J."/>
            <person name="Huang Y."/>
            <person name="Du H."/>
            <person name="Liu Y."/>
            <person name="Li M."/>
        </authorList>
    </citation>
    <scope>NUCLEOTIDE SEQUENCE</scope>
    <source>
        <strain evidence="11">FT118</strain>
    </source>
</reference>
<evidence type="ECO:0000256" key="3">
    <source>
        <dbReference type="ARBA" id="ARBA00022475"/>
    </source>
</evidence>
<dbReference type="EMBL" id="JAMZFT010000001">
    <property type="protein sequence ID" value="MCP1335754.1"/>
    <property type="molecule type" value="Genomic_DNA"/>
</dbReference>
<evidence type="ECO:0000256" key="8">
    <source>
        <dbReference type="ARBA" id="ARBA00038436"/>
    </source>
</evidence>
<gene>
    <name evidence="11" type="ORF">NJQ99_04965</name>
</gene>
<dbReference type="Proteomes" id="UP001055804">
    <property type="component" value="Unassembled WGS sequence"/>
</dbReference>
<comment type="subcellular location">
    <subcellularLocation>
        <location evidence="1 9">Cell inner membrane</location>
        <topology evidence="1 9">Multi-pass membrane protein</topology>
    </subcellularLocation>
</comment>
<keyword evidence="5 9" id="KW-0812">Transmembrane</keyword>
<dbReference type="RefSeq" id="WP_269331687.1">
    <property type="nucleotide sequence ID" value="NZ_JAMZFT010000001.1"/>
</dbReference>
<dbReference type="GO" id="GO:0005886">
    <property type="term" value="C:plasma membrane"/>
    <property type="evidence" value="ECO:0007669"/>
    <property type="project" value="UniProtKB-SubCell"/>
</dbReference>
<comment type="caution">
    <text evidence="11">The sequence shown here is derived from an EMBL/GenBank/DDBJ whole genome shotgun (WGS) entry which is preliminary data.</text>
</comment>
<keyword evidence="3" id="KW-1003">Cell membrane</keyword>
<evidence type="ECO:0000256" key="2">
    <source>
        <dbReference type="ARBA" id="ARBA00022448"/>
    </source>
</evidence>
<comment type="similarity">
    <text evidence="8 9">Belongs to the TRAP transporter small permease family.</text>
</comment>
<feature type="transmembrane region" description="Helical" evidence="9">
    <location>
        <begin position="136"/>
        <end position="157"/>
    </location>
</feature>
<sequence length="179" mass="19950">MRAFIEFLLGVVDRLSGALAGVAVLLTAGMIGAMLYEVVARYFFGAPTIWSNDISYMLNGAVFMLGAAYTLRHDGHVRIDVLQQMMPYRLRHGLQALFYLVLFAPILWMVLDFAWTRTLRAYVRGSLETASAWEPLIWPFLTGLTAGLAALFVQVIAEAVRHALAVWDGPRDVPATDMR</sequence>
<dbReference type="Pfam" id="PF04290">
    <property type="entry name" value="DctQ"/>
    <property type="match status" value="1"/>
</dbReference>